<dbReference type="AlphaFoldDB" id="A0A2V4AZ74"/>
<name>A0A2V4AZ74_9PSEU</name>
<dbReference type="InterPro" id="IPR029058">
    <property type="entry name" value="AB_hydrolase_fold"/>
</dbReference>
<dbReference type="GO" id="GO:0003824">
    <property type="term" value="F:catalytic activity"/>
    <property type="evidence" value="ECO:0007669"/>
    <property type="project" value="UniProtKB-ARBA"/>
</dbReference>
<protein>
    <recommendedName>
        <fullName evidence="1">AB hydrolase-1 domain-containing protein</fullName>
    </recommendedName>
</protein>
<feature type="domain" description="AB hydrolase-1" evidence="1">
    <location>
        <begin position="45"/>
        <end position="247"/>
    </location>
</feature>
<reference evidence="2 3" key="1">
    <citation type="submission" date="2016-07" db="EMBL/GenBank/DDBJ databases">
        <title>Draft genome sequence of Prauserella muralis DSM 45305, isolated from a mould-covered wall in an indoor environment.</title>
        <authorList>
            <person name="Ruckert C."/>
            <person name="Albersmeier A."/>
            <person name="Jiang C.-L."/>
            <person name="Jiang Y."/>
            <person name="Kalinowski J."/>
            <person name="Schneider O."/>
            <person name="Winkler A."/>
            <person name="Zotchev S.B."/>
        </authorList>
    </citation>
    <scope>NUCLEOTIDE SEQUENCE [LARGE SCALE GENOMIC DNA]</scope>
    <source>
        <strain evidence="2 3">DSM 45305</strain>
    </source>
</reference>
<evidence type="ECO:0000259" key="1">
    <source>
        <dbReference type="Pfam" id="PF12697"/>
    </source>
</evidence>
<dbReference type="SUPFAM" id="SSF53474">
    <property type="entry name" value="alpha/beta-Hydrolases"/>
    <property type="match status" value="1"/>
</dbReference>
<dbReference type="Proteomes" id="UP000249915">
    <property type="component" value="Unassembled WGS sequence"/>
</dbReference>
<comment type="caution">
    <text evidence="2">The sequence shown here is derived from an EMBL/GenBank/DDBJ whole genome shotgun (WGS) entry which is preliminary data.</text>
</comment>
<dbReference type="EMBL" id="MASW01000002">
    <property type="protein sequence ID" value="PXY27033.1"/>
    <property type="molecule type" value="Genomic_DNA"/>
</dbReference>
<dbReference type="InterPro" id="IPR050471">
    <property type="entry name" value="AB_hydrolase"/>
</dbReference>
<sequence length="266" mass="28500">MRATTLVPVGETELEVAEWGRGEPVVFVQTALTADECEPLAEQPALAPYRRILYRRRGYGRSGPATGAGSIVRDAADCRALLAALRVGRAHLVGLSYSGAVVLQLAADAPGLVQTLTLLEPPPVRTPSAPDFRAVCERLIGIRRERGAPAALQEFLRVVPGAAFHGASPAERDVLTFFDADLPALLGWRFGAEDARRVGCPVLHVGGSDSGRFFAEMRELVRAWLPHAEDVVIQGADHALALTHAGEIGEVLAAFLRRHPSGTQPR</sequence>
<keyword evidence="3" id="KW-1185">Reference proteome</keyword>
<evidence type="ECO:0000313" key="2">
    <source>
        <dbReference type="EMBL" id="PXY27033.1"/>
    </source>
</evidence>
<dbReference type="PANTHER" id="PTHR43433">
    <property type="entry name" value="HYDROLASE, ALPHA/BETA FOLD FAMILY PROTEIN"/>
    <property type="match status" value="1"/>
</dbReference>
<organism evidence="2 3">
    <name type="scientific">Prauserella muralis</name>
    <dbReference type="NCBI Taxonomy" id="588067"/>
    <lineage>
        <taxon>Bacteria</taxon>
        <taxon>Bacillati</taxon>
        <taxon>Actinomycetota</taxon>
        <taxon>Actinomycetes</taxon>
        <taxon>Pseudonocardiales</taxon>
        <taxon>Pseudonocardiaceae</taxon>
        <taxon>Prauserella</taxon>
    </lineage>
</organism>
<dbReference type="PANTHER" id="PTHR43433:SF1">
    <property type="entry name" value="BLL5160 PROTEIN"/>
    <property type="match status" value="1"/>
</dbReference>
<dbReference type="InterPro" id="IPR000073">
    <property type="entry name" value="AB_hydrolase_1"/>
</dbReference>
<gene>
    <name evidence="2" type="ORF">BAY60_11100</name>
</gene>
<dbReference type="Pfam" id="PF12697">
    <property type="entry name" value="Abhydrolase_6"/>
    <property type="match status" value="1"/>
</dbReference>
<evidence type="ECO:0000313" key="3">
    <source>
        <dbReference type="Proteomes" id="UP000249915"/>
    </source>
</evidence>
<dbReference type="Gene3D" id="3.40.50.1820">
    <property type="entry name" value="alpha/beta hydrolase"/>
    <property type="match status" value="1"/>
</dbReference>
<proteinExistence type="predicted"/>
<accession>A0A2V4AZ74</accession>